<keyword evidence="3" id="KW-1185">Reference proteome</keyword>
<proteinExistence type="predicted"/>
<organism evidence="2 3">
    <name type="scientific">Coprinellus micaceus</name>
    <name type="common">Glistening ink-cap mushroom</name>
    <name type="synonym">Coprinus micaceus</name>
    <dbReference type="NCBI Taxonomy" id="71717"/>
    <lineage>
        <taxon>Eukaryota</taxon>
        <taxon>Fungi</taxon>
        <taxon>Dikarya</taxon>
        <taxon>Basidiomycota</taxon>
        <taxon>Agaricomycotina</taxon>
        <taxon>Agaricomycetes</taxon>
        <taxon>Agaricomycetidae</taxon>
        <taxon>Agaricales</taxon>
        <taxon>Agaricineae</taxon>
        <taxon>Psathyrellaceae</taxon>
        <taxon>Coprinellus</taxon>
    </lineage>
</organism>
<keyword evidence="1" id="KW-0812">Transmembrane</keyword>
<dbReference type="AlphaFoldDB" id="A0A4Y7SIV1"/>
<keyword evidence="1" id="KW-0472">Membrane</keyword>
<reference evidence="2 3" key="1">
    <citation type="journal article" date="2019" name="Nat. Ecol. Evol.">
        <title>Megaphylogeny resolves global patterns of mushroom evolution.</title>
        <authorList>
            <person name="Varga T."/>
            <person name="Krizsan K."/>
            <person name="Foldi C."/>
            <person name="Dima B."/>
            <person name="Sanchez-Garcia M."/>
            <person name="Sanchez-Ramirez S."/>
            <person name="Szollosi G.J."/>
            <person name="Szarkandi J.G."/>
            <person name="Papp V."/>
            <person name="Albert L."/>
            <person name="Andreopoulos W."/>
            <person name="Angelini C."/>
            <person name="Antonin V."/>
            <person name="Barry K.W."/>
            <person name="Bougher N.L."/>
            <person name="Buchanan P."/>
            <person name="Buyck B."/>
            <person name="Bense V."/>
            <person name="Catcheside P."/>
            <person name="Chovatia M."/>
            <person name="Cooper J."/>
            <person name="Damon W."/>
            <person name="Desjardin D."/>
            <person name="Finy P."/>
            <person name="Geml J."/>
            <person name="Haridas S."/>
            <person name="Hughes K."/>
            <person name="Justo A."/>
            <person name="Karasinski D."/>
            <person name="Kautmanova I."/>
            <person name="Kiss B."/>
            <person name="Kocsube S."/>
            <person name="Kotiranta H."/>
            <person name="LaButti K.M."/>
            <person name="Lechner B.E."/>
            <person name="Liimatainen K."/>
            <person name="Lipzen A."/>
            <person name="Lukacs Z."/>
            <person name="Mihaltcheva S."/>
            <person name="Morgado L.N."/>
            <person name="Niskanen T."/>
            <person name="Noordeloos M.E."/>
            <person name="Ohm R.A."/>
            <person name="Ortiz-Santana B."/>
            <person name="Ovrebo C."/>
            <person name="Racz N."/>
            <person name="Riley R."/>
            <person name="Savchenko A."/>
            <person name="Shiryaev A."/>
            <person name="Soop K."/>
            <person name="Spirin V."/>
            <person name="Szebenyi C."/>
            <person name="Tomsovsky M."/>
            <person name="Tulloss R.E."/>
            <person name="Uehling J."/>
            <person name="Grigoriev I.V."/>
            <person name="Vagvolgyi C."/>
            <person name="Papp T."/>
            <person name="Martin F.M."/>
            <person name="Miettinen O."/>
            <person name="Hibbett D.S."/>
            <person name="Nagy L.G."/>
        </authorList>
    </citation>
    <scope>NUCLEOTIDE SEQUENCE [LARGE SCALE GENOMIC DNA]</scope>
    <source>
        <strain evidence="2 3">FP101781</strain>
    </source>
</reference>
<gene>
    <name evidence="2" type="ORF">FA13DRAFT_1716698</name>
</gene>
<keyword evidence="1" id="KW-1133">Transmembrane helix</keyword>
<name>A0A4Y7SIV1_COPMI</name>
<protein>
    <submittedName>
        <fullName evidence="2">Uncharacterized protein</fullName>
    </submittedName>
</protein>
<accession>A0A4Y7SIV1</accession>
<comment type="caution">
    <text evidence="2">The sequence shown here is derived from an EMBL/GenBank/DDBJ whole genome shotgun (WGS) entry which is preliminary data.</text>
</comment>
<sequence>MTEMTPTPSGLGTIRLVLIASLSRFVASVLALAAIVALGVFCAALFLGVSVVLTLLPPSSPGNNDHSGNEEEVTEMGIEYLMAGAWIEDVVALEVERERSAEESGDGKEGASQIRLAHCEVSNSDVEGSVLSAFPVEVELNAGPSTIDRNQIASSASEACIQVGGAGELKAKQRWRCERIGANQCQWVSPSGIGLPEQQEIYPGTICEGGIGMVGCDEDLDILSESDFVEYEDDL</sequence>
<evidence type="ECO:0000313" key="2">
    <source>
        <dbReference type="EMBL" id="TEB21598.1"/>
    </source>
</evidence>
<evidence type="ECO:0000313" key="3">
    <source>
        <dbReference type="Proteomes" id="UP000298030"/>
    </source>
</evidence>
<evidence type="ECO:0000256" key="1">
    <source>
        <dbReference type="SAM" id="Phobius"/>
    </source>
</evidence>
<dbReference type="Proteomes" id="UP000298030">
    <property type="component" value="Unassembled WGS sequence"/>
</dbReference>
<dbReference type="EMBL" id="QPFP01000106">
    <property type="protein sequence ID" value="TEB21598.1"/>
    <property type="molecule type" value="Genomic_DNA"/>
</dbReference>
<feature type="transmembrane region" description="Helical" evidence="1">
    <location>
        <begin position="25"/>
        <end position="56"/>
    </location>
</feature>